<evidence type="ECO:0000256" key="1">
    <source>
        <dbReference type="SAM" id="MobiDB-lite"/>
    </source>
</evidence>
<sequence>MQKSYGYILYAAYKMVKEKQNDNNEESVTMLKDSLEEDTVNLLENQKEERKINTKDKREKRGSENIRRSPTGVYTMSFISKNCQKEYGVKWIEQ</sequence>
<proteinExistence type="predicted"/>
<dbReference type="AlphaFoldDB" id="A0A1I8B1Z5"/>
<reference evidence="3" key="1">
    <citation type="submission" date="2016-11" db="UniProtKB">
        <authorList>
            <consortium name="WormBaseParasite"/>
        </authorList>
    </citation>
    <scope>IDENTIFICATION</scope>
</reference>
<organism evidence="2 3">
    <name type="scientific">Meloidogyne hapla</name>
    <name type="common">Root-knot nematode worm</name>
    <dbReference type="NCBI Taxonomy" id="6305"/>
    <lineage>
        <taxon>Eukaryota</taxon>
        <taxon>Metazoa</taxon>
        <taxon>Ecdysozoa</taxon>
        <taxon>Nematoda</taxon>
        <taxon>Chromadorea</taxon>
        <taxon>Rhabditida</taxon>
        <taxon>Tylenchina</taxon>
        <taxon>Tylenchomorpha</taxon>
        <taxon>Tylenchoidea</taxon>
        <taxon>Meloidogynidae</taxon>
        <taxon>Meloidogyninae</taxon>
        <taxon>Meloidogyne</taxon>
    </lineage>
</organism>
<feature type="region of interest" description="Disordered" evidence="1">
    <location>
        <begin position="44"/>
        <end position="68"/>
    </location>
</feature>
<dbReference type="Proteomes" id="UP000095281">
    <property type="component" value="Unplaced"/>
</dbReference>
<feature type="compositionally biased region" description="Basic and acidic residues" evidence="1">
    <location>
        <begin position="45"/>
        <end position="67"/>
    </location>
</feature>
<evidence type="ECO:0000313" key="3">
    <source>
        <dbReference type="WBParaSite" id="MhA1_Contig1211.frz3.gene2"/>
    </source>
</evidence>
<name>A0A1I8B1Z5_MELHA</name>
<evidence type="ECO:0000313" key="2">
    <source>
        <dbReference type="Proteomes" id="UP000095281"/>
    </source>
</evidence>
<dbReference type="WBParaSite" id="MhA1_Contig1211.frz3.gene2">
    <property type="protein sequence ID" value="MhA1_Contig1211.frz3.gene2"/>
    <property type="gene ID" value="MhA1_Contig1211.frz3.gene2"/>
</dbReference>
<accession>A0A1I8B1Z5</accession>
<protein>
    <submittedName>
        <fullName evidence="3">Uncharacterized protein</fullName>
    </submittedName>
</protein>
<keyword evidence="2" id="KW-1185">Reference proteome</keyword>